<evidence type="ECO:0000256" key="8">
    <source>
        <dbReference type="SAM" id="Coils"/>
    </source>
</evidence>
<dbReference type="Pfam" id="PF18517">
    <property type="entry name" value="LZ3wCH"/>
    <property type="match status" value="1"/>
</dbReference>
<dbReference type="PANTHER" id="PTHR15938">
    <property type="entry name" value="TBP-1 INTERACTING PROTEIN"/>
    <property type="match status" value="1"/>
</dbReference>
<dbReference type="InterPro" id="IPR036388">
    <property type="entry name" value="WH-like_DNA-bd_sf"/>
</dbReference>
<evidence type="ECO:0000256" key="3">
    <source>
        <dbReference type="ARBA" id="ARBA00016093"/>
    </source>
</evidence>
<dbReference type="Gene3D" id="1.10.10.10">
    <property type="entry name" value="Winged helix-like DNA-binding domain superfamily/Winged helix DNA-binding domain"/>
    <property type="match status" value="1"/>
</dbReference>
<evidence type="ECO:0000256" key="6">
    <source>
        <dbReference type="ARBA" id="ARBA00023242"/>
    </source>
</evidence>
<keyword evidence="12" id="KW-1185">Reference proteome</keyword>
<reference evidence="11" key="1">
    <citation type="submission" date="2017-08" db="EMBL/GenBank/DDBJ databases">
        <authorList>
            <person name="Polle J.E."/>
            <person name="Barry K."/>
            <person name="Cushman J."/>
            <person name="Schmutz J."/>
            <person name="Tran D."/>
            <person name="Hathwaick L.T."/>
            <person name="Yim W.C."/>
            <person name="Jenkins J."/>
            <person name="Mckie-Krisberg Z.M."/>
            <person name="Prochnik S."/>
            <person name="Lindquist E."/>
            <person name="Dockter R.B."/>
            <person name="Adam C."/>
            <person name="Molina H."/>
            <person name="Bunkerborg J."/>
            <person name="Jin E."/>
            <person name="Buchheim M."/>
            <person name="Magnuson J."/>
        </authorList>
    </citation>
    <scope>NUCLEOTIDE SEQUENCE</scope>
    <source>
        <strain evidence="11">CCAP 19/18</strain>
    </source>
</reference>
<feature type="domain" description="Homologous-pairing protein 2 winged helix" evidence="9">
    <location>
        <begin position="6"/>
        <end position="64"/>
    </location>
</feature>
<dbReference type="Proteomes" id="UP000815325">
    <property type="component" value="Unassembled WGS sequence"/>
</dbReference>
<keyword evidence="7" id="KW-0469">Meiosis</keyword>
<dbReference type="InterPro" id="IPR010776">
    <property type="entry name" value="Hop2_WH_dom"/>
</dbReference>
<evidence type="ECO:0000256" key="4">
    <source>
        <dbReference type="ARBA" id="ARBA00023054"/>
    </source>
</evidence>
<dbReference type="InterPro" id="IPR040661">
    <property type="entry name" value="LZ3wCH"/>
</dbReference>
<evidence type="ECO:0000256" key="1">
    <source>
        <dbReference type="ARBA" id="ARBA00004123"/>
    </source>
</evidence>
<organism evidence="11 12">
    <name type="scientific">Dunaliella salina</name>
    <name type="common">Green alga</name>
    <name type="synonym">Protococcus salinus</name>
    <dbReference type="NCBI Taxonomy" id="3046"/>
    <lineage>
        <taxon>Eukaryota</taxon>
        <taxon>Viridiplantae</taxon>
        <taxon>Chlorophyta</taxon>
        <taxon>core chlorophytes</taxon>
        <taxon>Chlorophyceae</taxon>
        <taxon>CS clade</taxon>
        <taxon>Chlamydomonadales</taxon>
        <taxon>Dunaliellaceae</taxon>
        <taxon>Dunaliella</taxon>
    </lineage>
</organism>
<evidence type="ECO:0000256" key="5">
    <source>
        <dbReference type="ARBA" id="ARBA00023172"/>
    </source>
</evidence>
<dbReference type="Pfam" id="PF07106">
    <property type="entry name" value="WHD_TBPIP"/>
    <property type="match status" value="1"/>
</dbReference>
<gene>
    <name evidence="11" type="ORF">DUNSADRAFT_13430</name>
</gene>
<dbReference type="PANTHER" id="PTHR15938:SF0">
    <property type="entry name" value="HOMOLOGOUS-PAIRING PROTEIN 2 HOMOLOG"/>
    <property type="match status" value="1"/>
</dbReference>
<evidence type="ECO:0000256" key="2">
    <source>
        <dbReference type="ARBA" id="ARBA00007922"/>
    </source>
</evidence>
<feature type="domain" description="Leucine zipper with capping helix" evidence="10">
    <location>
        <begin position="147"/>
        <end position="203"/>
    </location>
</feature>
<feature type="coiled-coil region" evidence="8">
    <location>
        <begin position="78"/>
        <end position="142"/>
    </location>
</feature>
<evidence type="ECO:0000313" key="11">
    <source>
        <dbReference type="EMBL" id="KAF5831221.1"/>
    </source>
</evidence>
<evidence type="ECO:0000259" key="10">
    <source>
        <dbReference type="Pfam" id="PF18517"/>
    </source>
</evidence>
<accession>A0ABQ7G9F8</accession>
<comment type="similarity">
    <text evidence="2">Belongs to the HOP2 family.</text>
</comment>
<sequence length="229" mass="25879">MSTQDQERVLSLITGTNKPYSLQQLQDFLAVHGLKKAAITKAVDALIEAGKVRAKDFGKTKIFIPDQSRLPILSKEELDAKTATNNALKQRLAQAREQAKAAEAEREALRQCLTLEQIQEQISNLQAQSQDLEEEVARLKGMQGTENPADREKISKDFVSKMEVWRKHRGVFRSVWSTLYESLEGKESDLFEEIGVDTDESVGADFKKLDSLFSTVRISLNKEAKKRRL</sequence>
<evidence type="ECO:0000313" key="12">
    <source>
        <dbReference type="Proteomes" id="UP000815325"/>
    </source>
</evidence>
<evidence type="ECO:0000256" key="7">
    <source>
        <dbReference type="ARBA" id="ARBA00023254"/>
    </source>
</evidence>
<evidence type="ECO:0000259" key="9">
    <source>
        <dbReference type="Pfam" id="PF07106"/>
    </source>
</evidence>
<name>A0ABQ7G9F8_DUNSA</name>
<proteinExistence type="inferred from homology"/>
<dbReference type="EMBL" id="MU069965">
    <property type="protein sequence ID" value="KAF5831221.1"/>
    <property type="molecule type" value="Genomic_DNA"/>
</dbReference>
<protein>
    <recommendedName>
        <fullName evidence="3">Homologous-pairing protein 2 homolog</fullName>
    </recommendedName>
</protein>
<keyword evidence="5" id="KW-0233">DNA recombination</keyword>
<keyword evidence="4 8" id="KW-0175">Coiled coil</keyword>
<keyword evidence="6" id="KW-0539">Nucleus</keyword>
<comment type="subcellular location">
    <subcellularLocation>
        <location evidence="1">Nucleus</location>
    </subcellularLocation>
</comment>
<comment type="caution">
    <text evidence="11">The sequence shown here is derived from an EMBL/GenBank/DDBJ whole genome shotgun (WGS) entry which is preliminary data.</text>
</comment>